<dbReference type="EMBL" id="MWUE01000015">
    <property type="protein sequence ID" value="OQP33905.1"/>
    <property type="molecule type" value="Genomic_DNA"/>
</dbReference>
<accession>A0A1V9DJF3</accession>
<dbReference type="OrthoDB" id="6636684at2"/>
<dbReference type="AlphaFoldDB" id="A0A1V9DJF3"/>
<name>A0A1V9DJF3_9GAMM</name>
<comment type="caution">
    <text evidence="1">The sequence shown here is derived from an EMBL/GenBank/DDBJ whole genome shotgun (WGS) entry which is preliminary data.</text>
</comment>
<evidence type="ECO:0000313" key="1">
    <source>
        <dbReference type="EMBL" id="OQP33905.1"/>
    </source>
</evidence>
<evidence type="ECO:0000313" key="2">
    <source>
        <dbReference type="Proteomes" id="UP000192769"/>
    </source>
</evidence>
<proteinExistence type="predicted"/>
<keyword evidence="2" id="KW-1185">Reference proteome</keyword>
<reference evidence="1 2" key="1">
    <citation type="submission" date="2017-02" db="EMBL/GenBank/DDBJ databases">
        <title>Whole genome shotgun sequence of Pantoea agglomerans strain AS1 isolated from a cycad, Zamia floridana in Central Florida, USA.</title>
        <authorList>
            <person name="Lata P."/>
            <person name="Govindarajan S."/>
            <person name="Qi F."/>
            <person name="Li J.-L."/>
            <person name="Maurya S.K."/>
            <person name="Sahoo M.K."/>
        </authorList>
    </citation>
    <scope>NUCLEOTIDE SEQUENCE [LARGE SCALE GENOMIC DNA]</scope>
    <source>
        <strain evidence="1 2">AS1</strain>
    </source>
</reference>
<sequence length="136" mass="14951">MTQVTQLIIRPSQDQTRNLVLAIIDVARKQPASQDTLTHISTLAAEAVDLMGCQSPDDAPPLRSSKQVTISKRDYRQICNAYINAVNAQQQLLMVHRGDKPFSDAAVGRLEDAFHVIIQQLKEVVDGDTERGPSAS</sequence>
<gene>
    <name evidence="1" type="ORF">B2J69_10010</name>
</gene>
<dbReference type="Proteomes" id="UP000192769">
    <property type="component" value="Unassembled WGS sequence"/>
</dbReference>
<organism evidence="1 2">
    <name type="scientific">Pantoea latae</name>
    <dbReference type="NCBI Taxonomy" id="1964541"/>
    <lineage>
        <taxon>Bacteria</taxon>
        <taxon>Pseudomonadati</taxon>
        <taxon>Pseudomonadota</taxon>
        <taxon>Gammaproteobacteria</taxon>
        <taxon>Enterobacterales</taxon>
        <taxon>Erwiniaceae</taxon>
        <taxon>Pantoea</taxon>
    </lineage>
</organism>
<dbReference type="RefSeq" id="WP_081138952.1">
    <property type="nucleotide sequence ID" value="NZ_MWUE01000015.1"/>
</dbReference>
<protein>
    <submittedName>
        <fullName evidence="1">Uncharacterized protein</fullName>
    </submittedName>
</protein>